<evidence type="ECO:0000256" key="1">
    <source>
        <dbReference type="SAM" id="Phobius"/>
    </source>
</evidence>
<dbReference type="HOGENOM" id="CLU_2730836_0_0_11"/>
<dbReference type="Proteomes" id="UP000029737">
    <property type="component" value="Unassembled WGS sequence"/>
</dbReference>
<evidence type="ECO:0000313" key="5">
    <source>
        <dbReference type="Proteomes" id="UP000215043"/>
    </source>
</evidence>
<keyword evidence="1" id="KW-0472">Membrane</keyword>
<sequence>MKYVWFGVLLLLGQLVPELLFPPEGVTVEIGRFGAMAGTAVLAAVVLCTWERWSQGRGRWPRRARAYETEA</sequence>
<gene>
    <name evidence="2" type="ORF">CDG81_04595</name>
    <name evidence="3" type="ORF">IL38_19575</name>
</gene>
<dbReference type="EMBL" id="JPMV01000036">
    <property type="protein sequence ID" value="KGI80102.1"/>
    <property type="molecule type" value="Genomic_DNA"/>
</dbReference>
<protein>
    <submittedName>
        <fullName evidence="2">Uncharacterized protein</fullName>
    </submittedName>
</protein>
<reference evidence="2 5" key="2">
    <citation type="submission" date="2017-08" db="EMBL/GenBank/DDBJ databases">
        <title>The complete genome sequence of moderately halophilic actinomycete Actinopolyspora erythraea YIM 90600, the producer of novel erythromycin, novel actinopolysporins A-C and tubercidin.</title>
        <authorList>
            <person name="Yin M."/>
            <person name="Tang S."/>
        </authorList>
    </citation>
    <scope>NUCLEOTIDE SEQUENCE [LARGE SCALE GENOMIC DNA]</scope>
    <source>
        <strain evidence="2 5">YIM 90600</strain>
    </source>
</reference>
<organism evidence="2 5">
    <name type="scientific">Actinopolyspora erythraea</name>
    <dbReference type="NCBI Taxonomy" id="414996"/>
    <lineage>
        <taxon>Bacteria</taxon>
        <taxon>Bacillati</taxon>
        <taxon>Actinomycetota</taxon>
        <taxon>Actinomycetes</taxon>
        <taxon>Actinopolysporales</taxon>
        <taxon>Actinopolysporaceae</taxon>
        <taxon>Actinopolyspora</taxon>
    </lineage>
</organism>
<evidence type="ECO:0000313" key="3">
    <source>
        <dbReference type="EMBL" id="KGI80102.1"/>
    </source>
</evidence>
<keyword evidence="1" id="KW-0812">Transmembrane</keyword>
<dbReference type="RefSeq" id="WP_043576812.1">
    <property type="nucleotide sequence ID" value="NZ_CP022752.1"/>
</dbReference>
<dbReference type="EMBL" id="CP022752">
    <property type="protein sequence ID" value="ASU77710.1"/>
    <property type="molecule type" value="Genomic_DNA"/>
</dbReference>
<evidence type="ECO:0000313" key="2">
    <source>
        <dbReference type="EMBL" id="ASU77710.1"/>
    </source>
</evidence>
<dbReference type="KEGG" id="aey:CDG81_04595"/>
<keyword evidence="1" id="KW-1133">Transmembrane helix</keyword>
<dbReference type="AlphaFoldDB" id="A0A099D2U5"/>
<proteinExistence type="predicted"/>
<name>A0A099D2U5_9ACTN</name>
<dbReference type="Proteomes" id="UP000215043">
    <property type="component" value="Chromosome"/>
</dbReference>
<dbReference type="eggNOG" id="ENOG50321AM">
    <property type="taxonomic scope" value="Bacteria"/>
</dbReference>
<reference evidence="3 4" key="1">
    <citation type="journal article" date="2014" name="PLoS ONE">
        <title>Identification and Characterization of a New Erythromycin Biosynthetic Gene Cluster in Actinopolyspora erythraea YIM90600, a Novel Erythronolide-Producing Halophilic Actinomycete Isolated from Salt Field.</title>
        <authorList>
            <person name="Chen D."/>
            <person name="Feng J."/>
            <person name="Huang L."/>
            <person name="Zhang Q."/>
            <person name="Wu J."/>
            <person name="Zhu X."/>
            <person name="Duan Y."/>
            <person name="Xu Z."/>
        </authorList>
    </citation>
    <scope>NUCLEOTIDE SEQUENCE [LARGE SCALE GENOMIC DNA]</scope>
    <source>
        <strain evidence="3 4">YIM90600</strain>
    </source>
</reference>
<accession>A0A099D2U5</accession>
<feature type="transmembrane region" description="Helical" evidence="1">
    <location>
        <begin position="33"/>
        <end position="53"/>
    </location>
</feature>
<dbReference type="OrthoDB" id="5194863at2"/>
<evidence type="ECO:0000313" key="4">
    <source>
        <dbReference type="Proteomes" id="UP000029737"/>
    </source>
</evidence>
<keyword evidence="4" id="KW-1185">Reference proteome</keyword>